<evidence type="ECO:0000256" key="5">
    <source>
        <dbReference type="PROSITE-ProRule" id="PRU01023"/>
    </source>
</evidence>
<comment type="similarity">
    <text evidence="5">Belongs to the class I-like SAM-binding methyltransferase superfamily. RsmB/NOP family.</text>
</comment>
<dbReference type="CTD" id="55695"/>
<name>A0AAJ7CA76_CEPCN</name>
<dbReference type="Proteomes" id="UP000694920">
    <property type="component" value="Unplaced"/>
</dbReference>
<gene>
    <name evidence="9" type="primary">LOC107272508</name>
</gene>
<feature type="region of interest" description="Disordered" evidence="6">
    <location>
        <begin position="493"/>
        <end position="588"/>
    </location>
</feature>
<dbReference type="GO" id="GO:0008173">
    <property type="term" value="F:RNA methyltransferase activity"/>
    <property type="evidence" value="ECO:0007669"/>
    <property type="project" value="InterPro"/>
</dbReference>
<evidence type="ECO:0000256" key="4">
    <source>
        <dbReference type="ARBA" id="ARBA00022884"/>
    </source>
</evidence>
<feature type="compositionally biased region" description="Polar residues" evidence="6">
    <location>
        <begin position="541"/>
        <end position="557"/>
    </location>
</feature>
<dbReference type="GO" id="GO:0070475">
    <property type="term" value="P:rRNA base methylation"/>
    <property type="evidence" value="ECO:0007669"/>
    <property type="project" value="TreeGrafter"/>
</dbReference>
<dbReference type="InterPro" id="IPR049560">
    <property type="entry name" value="MeTrfase_RsmB-F_NOP2_cat"/>
</dbReference>
<keyword evidence="8" id="KW-1185">Reference proteome</keyword>
<keyword evidence="1 5" id="KW-0489">Methyltransferase</keyword>
<feature type="compositionally biased region" description="Basic residues" evidence="6">
    <location>
        <begin position="515"/>
        <end position="524"/>
    </location>
</feature>
<dbReference type="Pfam" id="PF01189">
    <property type="entry name" value="Methyltr_RsmB-F"/>
    <property type="match status" value="1"/>
</dbReference>
<comment type="caution">
    <text evidence="5">Lacks conserved residue(s) required for the propagation of feature annotation.</text>
</comment>
<dbReference type="InterPro" id="IPR049561">
    <property type="entry name" value="NSUN5_7_fdxn-like"/>
</dbReference>
<evidence type="ECO:0000256" key="3">
    <source>
        <dbReference type="ARBA" id="ARBA00022691"/>
    </source>
</evidence>
<evidence type="ECO:0000256" key="1">
    <source>
        <dbReference type="ARBA" id="ARBA00022603"/>
    </source>
</evidence>
<evidence type="ECO:0000259" key="7">
    <source>
        <dbReference type="PROSITE" id="PS51686"/>
    </source>
</evidence>
<dbReference type="InterPro" id="IPR029063">
    <property type="entry name" value="SAM-dependent_MTases_sf"/>
</dbReference>
<feature type="binding site" evidence="5">
    <location>
        <position position="340"/>
    </location>
    <ligand>
        <name>S-adenosyl-L-methionine</name>
        <dbReference type="ChEBI" id="CHEBI:59789"/>
    </ligand>
</feature>
<feature type="active site" description="Nucleophile" evidence="5">
    <location>
        <position position="414"/>
    </location>
</feature>
<feature type="compositionally biased region" description="Polar residues" evidence="6">
    <location>
        <begin position="576"/>
        <end position="588"/>
    </location>
</feature>
<dbReference type="Pfam" id="PF21153">
    <property type="entry name" value="NSUN5_N"/>
    <property type="match status" value="1"/>
</dbReference>
<accession>A0AAJ7CA76</accession>
<sequence length="588" mass="66544">MRSYFVSSLLSLVSVSIRFIHHFPSISAVYGKDVDDALPPRDFLTILECNNMTSNGFEHSVKVPRLYKIVKNIVQKVQEEGASLKQLVYENKHPNIRGLYALALTTLQNGSHLDHLIRSTRILFEEPRLDPWLARVLITELLWGKQRLQSESKPVKTILLYQTKLQKYLKEIVLSSPSVFKKVDKPRYVRVNTLYMSVSDVISAFAEEGWNILPKSANYDQFIESISNLTEPNFVRDIHIPELLIFPSGTPFHDHEAYNKGAIVLQDKASCFPAFLLGATPGSVVMDMCAAPGMKTTHLAAILQNKGKIYAVERDLRRYETLRKMLEATKCSCVESINADVITIDSSKCPDVEYILVDPSCSGSGMTDRLEVDGVKQAKCAPARIKSLQSFQVLILRHALLNFPKAKRIVYSTCSIYPEENEQVVDEVLSTVGDAYRLVPVGTILDGNWRNFSSKDYACEDKCLYARSETDMTNGFFVAIFERNFEVPLPESGRKKKKIELHEENKGSVSSEKEKKKKQKKKRRNAEESESVPNVDPVPKDTSNASDAMTVDNSTDSAMYRKEKKKNRKKRKRTADTNFTTINEDSTT</sequence>
<evidence type="ECO:0000313" key="9">
    <source>
        <dbReference type="RefSeq" id="XP_015605202.1"/>
    </source>
</evidence>
<proteinExistence type="inferred from homology"/>
<evidence type="ECO:0000256" key="6">
    <source>
        <dbReference type="SAM" id="MobiDB-lite"/>
    </source>
</evidence>
<dbReference type="GO" id="GO:0005730">
    <property type="term" value="C:nucleolus"/>
    <property type="evidence" value="ECO:0007669"/>
    <property type="project" value="TreeGrafter"/>
</dbReference>
<dbReference type="SUPFAM" id="SSF53335">
    <property type="entry name" value="S-adenosyl-L-methionine-dependent methyltransferases"/>
    <property type="match status" value="1"/>
</dbReference>
<dbReference type="Gene3D" id="3.40.50.150">
    <property type="entry name" value="Vaccinia Virus protein VP39"/>
    <property type="match status" value="1"/>
</dbReference>
<dbReference type="InterPro" id="IPR001678">
    <property type="entry name" value="MeTrfase_RsmB-F_NOP2_dom"/>
</dbReference>
<dbReference type="GO" id="GO:0003723">
    <property type="term" value="F:RNA binding"/>
    <property type="evidence" value="ECO:0007669"/>
    <property type="project" value="UniProtKB-UniRule"/>
</dbReference>
<dbReference type="PROSITE" id="PS51686">
    <property type="entry name" value="SAM_MT_RSMB_NOP"/>
    <property type="match status" value="1"/>
</dbReference>
<dbReference type="AlphaFoldDB" id="A0AAJ7CA76"/>
<dbReference type="Pfam" id="PF21148">
    <property type="entry name" value="NSUN5_fdxn-like"/>
    <property type="match status" value="1"/>
</dbReference>
<evidence type="ECO:0000313" key="8">
    <source>
        <dbReference type="Proteomes" id="UP000694920"/>
    </source>
</evidence>
<keyword evidence="4 5" id="KW-0694">RNA-binding</keyword>
<dbReference type="GeneID" id="107272508"/>
<evidence type="ECO:0000256" key="2">
    <source>
        <dbReference type="ARBA" id="ARBA00022679"/>
    </source>
</evidence>
<dbReference type="InterPro" id="IPR048889">
    <property type="entry name" value="NSUN5_RCM1_N"/>
</dbReference>
<feature type="compositionally biased region" description="Basic residues" evidence="6">
    <location>
        <begin position="562"/>
        <end position="573"/>
    </location>
</feature>
<dbReference type="InterPro" id="IPR023267">
    <property type="entry name" value="RCMT"/>
</dbReference>
<dbReference type="KEGG" id="ccin:107272508"/>
<feature type="compositionally biased region" description="Basic and acidic residues" evidence="6">
    <location>
        <begin position="500"/>
        <end position="514"/>
    </location>
</feature>
<feature type="domain" description="SAM-dependent MTase RsmB/NOP-type" evidence="7">
    <location>
        <begin position="177"/>
        <end position="484"/>
    </location>
</feature>
<organism evidence="8 9">
    <name type="scientific">Cephus cinctus</name>
    <name type="common">Wheat stem sawfly</name>
    <dbReference type="NCBI Taxonomy" id="211228"/>
    <lineage>
        <taxon>Eukaryota</taxon>
        <taxon>Metazoa</taxon>
        <taxon>Ecdysozoa</taxon>
        <taxon>Arthropoda</taxon>
        <taxon>Hexapoda</taxon>
        <taxon>Insecta</taxon>
        <taxon>Pterygota</taxon>
        <taxon>Neoptera</taxon>
        <taxon>Endopterygota</taxon>
        <taxon>Hymenoptera</taxon>
        <taxon>Cephoidea</taxon>
        <taxon>Cephidae</taxon>
        <taxon>Cephus</taxon>
    </lineage>
</organism>
<protein>
    <submittedName>
        <fullName evidence="9">Probable 28S rRNA (Cytosine-C(5))-methyltransferase isoform X1</fullName>
    </submittedName>
</protein>
<dbReference type="PANTHER" id="PTHR22807:SF4">
    <property type="entry name" value="28S RRNA (CYTOSINE-C(5))-METHYLTRANSFERASE"/>
    <property type="match status" value="1"/>
</dbReference>
<keyword evidence="3 5" id="KW-0949">S-adenosyl-L-methionine</keyword>
<dbReference type="RefSeq" id="XP_015605202.1">
    <property type="nucleotide sequence ID" value="XM_015749716.2"/>
</dbReference>
<dbReference type="PRINTS" id="PR02008">
    <property type="entry name" value="RCMTFAMILY"/>
</dbReference>
<reference evidence="9" key="1">
    <citation type="submission" date="2025-08" db="UniProtKB">
        <authorList>
            <consortium name="RefSeq"/>
        </authorList>
    </citation>
    <scope>IDENTIFICATION</scope>
</reference>
<dbReference type="PANTHER" id="PTHR22807">
    <property type="entry name" value="NOP2 YEAST -RELATED NOL1/NOP2/FMU SUN DOMAIN-CONTAINING"/>
    <property type="match status" value="1"/>
</dbReference>
<feature type="binding site" evidence="5">
    <location>
        <position position="313"/>
    </location>
    <ligand>
        <name>S-adenosyl-L-methionine</name>
        <dbReference type="ChEBI" id="CHEBI:59789"/>
    </ligand>
</feature>
<feature type="binding site" evidence="5">
    <location>
        <position position="358"/>
    </location>
    <ligand>
        <name>S-adenosyl-L-methionine</name>
        <dbReference type="ChEBI" id="CHEBI:59789"/>
    </ligand>
</feature>
<keyword evidence="2 5" id="KW-0808">Transferase</keyword>
<dbReference type="Gene3D" id="3.30.70.1170">
    <property type="entry name" value="Sun protein, domain 3"/>
    <property type="match status" value="1"/>
</dbReference>